<dbReference type="PRINTS" id="PR00024">
    <property type="entry name" value="HOMEOBOX"/>
</dbReference>
<evidence type="ECO:0000313" key="12">
    <source>
        <dbReference type="EMBL" id="CCK73371.1"/>
    </source>
</evidence>
<dbReference type="InterPro" id="IPR001356">
    <property type="entry name" value="HD"/>
</dbReference>
<dbReference type="EMBL" id="HE979837">
    <property type="protein sequence ID" value="CCK73371.1"/>
    <property type="molecule type" value="mRNA"/>
</dbReference>
<dbReference type="GO" id="GO:0000978">
    <property type="term" value="F:RNA polymerase II cis-regulatory region sequence-specific DNA binding"/>
    <property type="evidence" value="ECO:0007669"/>
    <property type="project" value="TreeGrafter"/>
</dbReference>
<comment type="function">
    <text evidence="1">Sequence-specific transcription factor which is part of a developmental regulatory system that provides cells with specific positional identities on the anterior-posterior axis.</text>
</comment>
<dbReference type="CDD" id="cd00086">
    <property type="entry name" value="homeodomain"/>
    <property type="match status" value="1"/>
</dbReference>
<dbReference type="Gene3D" id="1.10.10.60">
    <property type="entry name" value="Homeodomain-like"/>
    <property type="match status" value="1"/>
</dbReference>
<evidence type="ECO:0000256" key="4">
    <source>
        <dbReference type="ARBA" id="ARBA00022473"/>
    </source>
</evidence>
<comment type="similarity">
    <text evidence="3">Belongs to the Antp homeobox family.</text>
</comment>
<evidence type="ECO:0000256" key="9">
    <source>
        <dbReference type="RuleBase" id="RU000682"/>
    </source>
</evidence>
<evidence type="ECO:0000256" key="7">
    <source>
        <dbReference type="ARBA" id="ARBA00023242"/>
    </source>
</evidence>
<sequence>MSDHCQNEINFSNTGMQKTFYDNSQPYTGYFNSNGYNNYDHLQQPQQYYNNRPEDNYRPACFLQEQAVLPLSPNSPDYSQACMQTSNSQCELPEPVPNSNPQCMSKQIYPWMKESRQNSKQRQLSHLPEFDQPAKRARTAYTSAQLVELEKEFHFNRYLCRPRRIEMAALLNLSERQIKIWFQNRRMKYKKDQKSKGLSGKSDSPASPNTMLSAGPTILETLECNPVTLAQTNHHPIVRTLSIRDTDSPSVLCSNSSPILMHPSNIHPDDIHQQLYNMQESLQTQGNYSIPPKLTHL</sequence>
<keyword evidence="4" id="KW-0217">Developmental protein</keyword>
<dbReference type="PROSITE" id="PS50071">
    <property type="entry name" value="HOMEOBOX_2"/>
    <property type="match status" value="1"/>
</dbReference>
<evidence type="ECO:0000256" key="10">
    <source>
        <dbReference type="SAM" id="MobiDB-lite"/>
    </source>
</evidence>
<accession>U3UBT6</accession>
<gene>
    <name evidence="12" type="primary">hox3</name>
</gene>
<dbReference type="GO" id="GO:0005634">
    <property type="term" value="C:nucleus"/>
    <property type="evidence" value="ECO:0007669"/>
    <property type="project" value="UniProtKB-SubCell"/>
</dbReference>
<dbReference type="SUPFAM" id="SSF46689">
    <property type="entry name" value="Homeodomain-like"/>
    <property type="match status" value="1"/>
</dbReference>
<keyword evidence="7 8" id="KW-0539">Nucleus</keyword>
<dbReference type="SMR" id="U3UBT6"/>
<proteinExistence type="evidence at transcript level"/>
<protein>
    <submittedName>
        <fullName evidence="12">Hox3</fullName>
    </submittedName>
</protein>
<dbReference type="InterPro" id="IPR017970">
    <property type="entry name" value="Homeobox_CS"/>
</dbReference>
<evidence type="ECO:0000256" key="6">
    <source>
        <dbReference type="ARBA" id="ARBA00023155"/>
    </source>
</evidence>
<dbReference type="PROSITE" id="PS00032">
    <property type="entry name" value="ANTENNAPEDIA"/>
    <property type="match status" value="1"/>
</dbReference>
<evidence type="ECO:0000256" key="8">
    <source>
        <dbReference type="PROSITE-ProRule" id="PRU00108"/>
    </source>
</evidence>
<dbReference type="InterPro" id="IPR020479">
    <property type="entry name" value="HD_metazoa"/>
</dbReference>
<reference evidence="12" key="1">
    <citation type="submission" date="2012-08" db="EMBL/GenBank/DDBJ databases">
        <title>Onychophoran hox genes.</title>
        <authorList>
            <person name="Janssen R."/>
        </authorList>
    </citation>
    <scope>NUCLEOTIDE SEQUENCE</scope>
    <source>
        <tissue evidence="12">Whole embryo</tissue>
    </source>
</reference>
<dbReference type="InterPro" id="IPR009057">
    <property type="entry name" value="Homeodomain-like_sf"/>
</dbReference>
<dbReference type="PANTHER" id="PTHR45664:SF11">
    <property type="entry name" value="HOMEOBOX PROTEIN HOX-B3"/>
    <property type="match status" value="1"/>
</dbReference>
<feature type="DNA-binding region" description="Homeobox" evidence="8">
    <location>
        <begin position="134"/>
        <end position="193"/>
    </location>
</feature>
<dbReference type="GO" id="GO:0000981">
    <property type="term" value="F:DNA-binding transcription factor activity, RNA polymerase II-specific"/>
    <property type="evidence" value="ECO:0007669"/>
    <property type="project" value="InterPro"/>
</dbReference>
<dbReference type="SMART" id="SM00389">
    <property type="entry name" value="HOX"/>
    <property type="match status" value="1"/>
</dbReference>
<dbReference type="PANTHER" id="PTHR45664">
    <property type="entry name" value="PROTEIN ZERKNUELLT 1-RELATED"/>
    <property type="match status" value="1"/>
</dbReference>
<evidence type="ECO:0000256" key="1">
    <source>
        <dbReference type="ARBA" id="ARBA00003263"/>
    </source>
</evidence>
<dbReference type="Pfam" id="PF00046">
    <property type="entry name" value="Homeodomain"/>
    <property type="match status" value="1"/>
</dbReference>
<feature type="region of interest" description="Disordered" evidence="10">
    <location>
        <begin position="191"/>
        <end position="213"/>
    </location>
</feature>
<keyword evidence="5 8" id="KW-0238">DNA-binding</keyword>
<dbReference type="InterPro" id="IPR001827">
    <property type="entry name" value="Homeobox_Antennapedia_CS"/>
</dbReference>
<keyword evidence="6 8" id="KW-0371">Homeobox</keyword>
<evidence type="ECO:0000259" key="11">
    <source>
        <dbReference type="PROSITE" id="PS50071"/>
    </source>
</evidence>
<evidence type="ECO:0000256" key="5">
    <source>
        <dbReference type="ARBA" id="ARBA00023125"/>
    </source>
</evidence>
<dbReference type="AlphaFoldDB" id="U3UBT6"/>
<feature type="compositionally biased region" description="Polar residues" evidence="10">
    <location>
        <begin position="201"/>
        <end position="212"/>
    </location>
</feature>
<evidence type="ECO:0000256" key="3">
    <source>
        <dbReference type="ARBA" id="ARBA00009107"/>
    </source>
</evidence>
<name>U3UBT6_9BILA</name>
<dbReference type="PROSITE" id="PS00027">
    <property type="entry name" value="HOMEOBOX_1"/>
    <property type="match status" value="1"/>
</dbReference>
<organism evidence="12">
    <name type="scientific">Euperipatoides kanangrensis</name>
    <dbReference type="NCBI Taxonomy" id="488523"/>
    <lineage>
        <taxon>Eukaryota</taxon>
        <taxon>Metazoa</taxon>
        <taxon>Ecdysozoa</taxon>
        <taxon>Onychophora</taxon>
        <taxon>Udeonychophora</taxon>
        <taxon>Euonychophora</taxon>
        <taxon>Peripatopsidae</taxon>
        <taxon>Euperipatoides</taxon>
    </lineage>
</organism>
<feature type="domain" description="Homeobox" evidence="11">
    <location>
        <begin position="132"/>
        <end position="192"/>
    </location>
</feature>
<comment type="subcellular location">
    <subcellularLocation>
        <location evidence="2 8 9">Nucleus</location>
    </subcellularLocation>
</comment>
<dbReference type="GO" id="GO:0009952">
    <property type="term" value="P:anterior/posterior pattern specification"/>
    <property type="evidence" value="ECO:0007669"/>
    <property type="project" value="TreeGrafter"/>
</dbReference>
<dbReference type="FunFam" id="1.10.10.60:FF:000504">
    <property type="entry name" value="Transcription factor RFX3"/>
    <property type="match status" value="1"/>
</dbReference>
<evidence type="ECO:0000256" key="2">
    <source>
        <dbReference type="ARBA" id="ARBA00004123"/>
    </source>
</evidence>